<feature type="signal peptide" evidence="3">
    <location>
        <begin position="1"/>
        <end position="19"/>
    </location>
</feature>
<feature type="transmembrane region" description="Helical" evidence="2">
    <location>
        <begin position="697"/>
        <end position="720"/>
    </location>
</feature>
<dbReference type="PANTHER" id="PTHR34220">
    <property type="entry name" value="SENSOR HISTIDINE KINASE YPDA"/>
    <property type="match status" value="1"/>
</dbReference>
<dbReference type="EMBL" id="FLUM01000003">
    <property type="protein sequence ID" value="SBW02167.1"/>
    <property type="molecule type" value="Genomic_DNA"/>
</dbReference>
<dbReference type="InterPro" id="IPR050640">
    <property type="entry name" value="Bact_2-comp_sensor_kinase"/>
</dbReference>
<evidence type="ECO:0000256" key="2">
    <source>
        <dbReference type="SAM" id="Phobius"/>
    </source>
</evidence>
<evidence type="ECO:0000313" key="5">
    <source>
        <dbReference type="EMBL" id="SBW02167.1"/>
    </source>
</evidence>
<dbReference type="InterPro" id="IPR010559">
    <property type="entry name" value="Sig_transdc_His_kin_internal"/>
</dbReference>
<organism evidence="5">
    <name type="scientific">uncultured Dysgonomonas sp</name>
    <dbReference type="NCBI Taxonomy" id="206096"/>
    <lineage>
        <taxon>Bacteria</taxon>
        <taxon>Pseudomonadati</taxon>
        <taxon>Bacteroidota</taxon>
        <taxon>Bacteroidia</taxon>
        <taxon>Bacteroidales</taxon>
        <taxon>Dysgonomonadaceae</taxon>
        <taxon>Dysgonomonas</taxon>
        <taxon>environmental samples</taxon>
    </lineage>
</organism>
<evidence type="ECO:0000256" key="3">
    <source>
        <dbReference type="SAM" id="SignalP"/>
    </source>
</evidence>
<feature type="domain" description="Signal transduction histidine kinase internal region" evidence="4">
    <location>
        <begin position="734"/>
        <end position="810"/>
    </location>
</feature>
<keyword evidence="1" id="KW-0175">Coiled coil</keyword>
<dbReference type="GO" id="GO:0000155">
    <property type="term" value="F:phosphorelay sensor kinase activity"/>
    <property type="evidence" value="ECO:0007669"/>
    <property type="project" value="InterPro"/>
</dbReference>
<dbReference type="Pfam" id="PF06580">
    <property type="entry name" value="His_kinase"/>
    <property type="match status" value="1"/>
</dbReference>
<dbReference type="GO" id="GO:0016020">
    <property type="term" value="C:membrane"/>
    <property type="evidence" value="ECO:0007669"/>
    <property type="project" value="InterPro"/>
</dbReference>
<keyword evidence="2" id="KW-0812">Transmembrane</keyword>
<proteinExistence type="predicted"/>
<dbReference type="RefSeq" id="WP_296941939.1">
    <property type="nucleotide sequence ID" value="NZ_LT599032.1"/>
</dbReference>
<reference evidence="5" key="1">
    <citation type="submission" date="2016-04" db="EMBL/GenBank/DDBJ databases">
        <authorList>
            <person name="Evans L.H."/>
            <person name="Alamgir A."/>
            <person name="Owens N."/>
            <person name="Weber N.D."/>
            <person name="Virtaneva K."/>
            <person name="Barbian K."/>
            <person name="Babar A."/>
            <person name="Rosenke K."/>
        </authorList>
    </citation>
    <scope>NUCLEOTIDE SEQUENCE</scope>
    <source>
        <strain evidence="5">86-1</strain>
    </source>
</reference>
<dbReference type="AlphaFoldDB" id="A0A212JRW6"/>
<keyword evidence="2" id="KW-1133">Transmembrane helix</keyword>
<feature type="chain" id="PRO_5013233639" description="Signal transduction histidine kinase internal region domain-containing protein" evidence="3">
    <location>
        <begin position="20"/>
        <end position="930"/>
    </location>
</feature>
<accession>A0A212JRW6</accession>
<protein>
    <recommendedName>
        <fullName evidence="4">Signal transduction histidine kinase internal region domain-containing protein</fullName>
    </recommendedName>
</protein>
<name>A0A212JRW6_9BACT</name>
<evidence type="ECO:0000259" key="4">
    <source>
        <dbReference type="Pfam" id="PF06580"/>
    </source>
</evidence>
<dbReference type="SUPFAM" id="SSF55874">
    <property type="entry name" value="ATPase domain of HSP90 chaperone/DNA topoisomerase II/histidine kinase"/>
    <property type="match status" value="1"/>
</dbReference>
<dbReference type="PANTHER" id="PTHR34220:SF7">
    <property type="entry name" value="SENSOR HISTIDINE KINASE YPDA"/>
    <property type="match status" value="1"/>
</dbReference>
<evidence type="ECO:0000256" key="1">
    <source>
        <dbReference type="SAM" id="Coils"/>
    </source>
</evidence>
<dbReference type="Gene3D" id="3.30.565.10">
    <property type="entry name" value="Histidine kinase-like ATPase, C-terminal domain"/>
    <property type="match status" value="1"/>
</dbReference>
<dbReference type="InterPro" id="IPR036890">
    <property type="entry name" value="HATPase_C_sf"/>
</dbReference>
<keyword evidence="2" id="KW-0472">Membrane</keyword>
<gene>
    <name evidence="5" type="ORF">KL86DYS1_30209</name>
</gene>
<sequence length="930" mass="107313">MKTRLLILLLVLTSMFAQAKEVRTFDKLRQGDSFRLKVTVSDGAVGHNSIWDFDQVQKIEVQFDVLSVDKDSVRFGIKPTNWFAHFQDKDQYDLNPYSPFKVYNYYDSHFFSRYANGESIFYLFRDNNVILSASIKDGKVSTNFFPISEESGIFTRDRKKWYSDLLQITTGVKIIGGGGPPQDLTLDFEAILKTAAQGFFNNWIEKSGEGSLISWFVDLRNSVTLQNTQAPTFVQLVSASFDLQPNVRLIYTPSKDIPEDRIFITNNDERIRPAKKSSDGSYTFEFFLPSPKRMEINGLSLDLTPDDSIKIEYNTAENDYLFTGRGSANSAYTNQIVKFYKEEKGLRNYGEICKITQQQIDDFFNKGKAKHQILLQTYSKGMNAYWVRSAELSYNYWYLSEKVNMHNVITQQNIGDFMKPMPLQYQIDWTSKEFGCIFPASDYLYQPYTYGKFLNSYYSYKAWQTNDDVLTGMRYLQEHIPKYYFADAIFWGYPRFYLTSETLKYLMTGFHLEDSQREYDDFLRKCSEPGLRTSITSMHEQVEKVEPGANIKNLNLAIQNYIPLKNASDSYIVLLVDEGLTESFNLQLKNPYKESDKENDYLRDKITPCVITSESRKSLFEKSNNAQEYITFVSDDKLRDYYDKVITRKGCYIIMRSDGTILDRVLGNYNDSGILILSVIEEDIQKQKNQSTASSGILVPIIISSLFSVILTFFIVRLVIQRRERIKRRISELELKAIRAQMNPHFTFNALGSIQNLINQKKDKEANDYLVNFAKLLRLVLSTSEKRLITLSEEIEQLELYLRLEQLRIPFKYTIDIDESIDVENEEIPGMLIQPIVENAVKHGVVPKGGGHIKLTFTMTGQVLYVTVKDTGNGYFVPEDVAKAGFGLQAIRERLKLLNKELKLEIGLQIENIETDRKITGCMVTISIPV</sequence>
<feature type="coiled-coil region" evidence="1">
    <location>
        <begin position="716"/>
        <end position="743"/>
    </location>
</feature>
<keyword evidence="3" id="KW-0732">Signal</keyword>